<sequence length="2539" mass="278075">MGKLLLFTFFLVLSFSEGAPPKVKIPTPFGLGFNLAKFDFSQAVGMARNTQGVKFNIPKGYTMIPDMGVKITPTSNYLPIYTDKNGKVVTFDTVGTVIPVLFDPSGAPVSQRVKGKTFGGYKKGPNGKIIESKLTAKLLPMTMDVASVVTSINALGPAFPGYALLYGKVLPAKPAVSKVSVKLPDKAILGGGFDFKNILFPKAQGMGLIKGGLTQTIGPGLVMVPGMAVHLSATSPYFPVYMNVSTGAAVAFTNEMRQFNVQFDVNNIPVAIGPKNTFDGYLQSKDKFLKSIAKNTIKYSSAPLNVNKVISDCINLGPSFPGYYLVMKVDSSPILRMTSSAVNFNVGIDFTKVIIKNPVGMGKITKGLNLKIPVNFYMIPNYGVRMVAGGPFFPVYTNEEGDAVSFDDNNQQVDVKFDSNGVPMVQNIGTGNYMAGYKFANGQYIMANPKSATIQTIMMNVADIKKQAMALGPNFYGYFTVVNPQVNSITKKVIDKKFKLTGGTVKKKSSSTMNLALLFNIKGAKGVSKISGGLGISVSTKYLMMPNRGVRINKNGKYYPVYADKTTGQMVTFDDNGKQIEVQTDDSGLPVTVDADGTVYSGYEDKADGSTVYSATQKKYARGRKISIPELAQQIQDMGATFPGFALLQNVTSSEDEGSGSGEYEEGSGEEMSTTTPEPEILQPKLDLSKDISSTIYSNITTTDSARYITGGLNFAQTTKYMMVPNFGVQIPNGKGKYYPIYLDKDNKPIAMFENGTTMNVYFTDSGAPITVNPDSSINTGFYISNGSPSYSKVDQTYDRYALNPKDIKSTIEKLGPGNAAYYTIHDTVDLVSGLSSTLSTLNTTSSMSRINAGQSFNVPDGFYMMPGSSVTTSPNSTNYYPIYVKKDTGATYTFSDKGLMQSVYFDGQGAPVTVNKDFSINPGSTIINGSEFNSTSSSSYRNVTFSIDTVKSTIEKLGPSSIFFTSAFKPIDVSSQITTSIFKQITNDQITNITSQLQMGSSSPLPNYYSIPGMYTKLFKNSAKYYPVFVGPKNNMVSFDENGNMITVLVDSKGLPKVIVDNTVLTGFSIIDNAPAYSQPDKDYQPGTISQLSVVDTVEKLGQNYPGYGDVHKPVDVNITLQNVFKNIDAEGANIVSSFTCSVNISIPDGYFPIPGLAAPVGSKDNVCAVYANNVTGQVVTFGPDSAQIPVKFDPYGAPTTVSSDGSILPGYIAMKNQSRKAIPNSKLKEVFVNTTTIISAVTRLGPDYGQFYASQKPTDLVQEFTNVFDDLNPESALGSIDPSNINETMDGVTLFPAGGVQTPDSNGQYMPVYINDTTGESFTLYKNGTRITVLYDKLSGAPAAQSPDGKIYPGFISSKPTTKYSKPTSKLTSIIQNVTYIKTQIKRLGSTFKGFNLSFKTFNVTGNLDSILSTMTVADSQSNIVKQPPPPTDEQLYSVPGCGVQIDESGKYYPCFVNDDGVMNAFDVNNQSIPIYADSQNLPVTIDSSNKVRQGFMMINKVPQYSSITSKTHKLTMNTTTIIQFNQKLDPTNWAYIAPPSKSTTISFNPKNMDITKITSLIDVTPQNIPPSFISVPGMSVPLDSSGKRYPVYTNKDGTLYSFDSTGQNFTIMNDPSGAPVAIGPNKQQFPGFMIINGVTKKATTTTLKTITYNYKEVRTFIDSMGPSYTGFYLIYPKINVTESLQDIMENIDVNEAMGLVQDPLNEPFYTNSSFQFIPVPGFGVKIPGQDGYSIVFVDYSGNPFTFDLSQTPPKQIKVYSDEFGVPVTLNDDNSTNKGYIMIDKKPRFSAPVKIPKTFTLNVKTIKNQIEMLQGSFPGYIILNKPVDLINDLGNVLDDLTPISASLGVDPSSIQYREGYLIVPGGGVKLSNETDAPFYSIYVDIQNGAMVVFDEQNTMYSVFVDIRNVPIYIDRNNIRYQGFFYVNGDYLFSLDTGSFKQITLNVSIITYTIDNVLGPNYSGYISLHPLPDLNTILSKTYLTITIDQAVSEINAGRDINPPNYLMVPAMGIQTSDNGKYYPVYVDLTGVLFAFNDKLVGTQVFVDDSGAPLLTDANGIIRIGYILSDGELIYGNATSRMNSVTIDRNMVLDCINLLGFKYFGFIGANPNGVISGANLVLGNTKVTELKFGGSIDIPEGYAPIPELSCQVRKDNVYLPVIINMQGVAFAFDIFKSMYPLTFDPQGIPVYINDTTQDVWTGMKIVDSKPIYANKDGPFTNITFDITEYFDDSDSLQRDGYTIIENNLVSVDDSSLFYQLYFQDSTGLPYAFDDKNLRYFVSFDASVSATSLAVPVSDYVKIWESLLDSFVNEWQKLGKDGQVIASNDLILIIQETRNLIRSKIEIEEAGQFDFILVQEIIYRLDSGNLKSFPQIRTSFSVLFDGFGRMKVSLKDSIYLLFKLSDKILSNQIGKGVEVHAITKITDNSFYCQLTTAVERDLIAFAQSLKNVKKVKQLTYQQLIDAIFELRKVMILFKHNKDSIDKELKDHILNIFRNECPAVYLIIEATTDKLMKIKFSVGEAICGLELIDAYLRIPFV</sequence>
<evidence type="ECO:0000313" key="2">
    <source>
        <dbReference type="WBParaSite" id="RSKR_0000263800.1"/>
    </source>
</evidence>
<evidence type="ECO:0000313" key="1">
    <source>
        <dbReference type="Proteomes" id="UP000095286"/>
    </source>
</evidence>
<organism evidence="1 2">
    <name type="scientific">Rhabditophanes sp. KR3021</name>
    <dbReference type="NCBI Taxonomy" id="114890"/>
    <lineage>
        <taxon>Eukaryota</taxon>
        <taxon>Metazoa</taxon>
        <taxon>Ecdysozoa</taxon>
        <taxon>Nematoda</taxon>
        <taxon>Chromadorea</taxon>
        <taxon>Rhabditida</taxon>
        <taxon>Tylenchina</taxon>
        <taxon>Panagrolaimomorpha</taxon>
        <taxon>Strongyloidoidea</taxon>
        <taxon>Alloionematidae</taxon>
        <taxon>Rhabditophanes</taxon>
    </lineage>
</organism>
<reference evidence="2" key="1">
    <citation type="submission" date="2016-11" db="UniProtKB">
        <authorList>
            <consortium name="WormBaseParasite"/>
        </authorList>
    </citation>
    <scope>IDENTIFICATION</scope>
    <source>
        <strain evidence="2">KR3021</strain>
    </source>
</reference>
<protein>
    <submittedName>
        <fullName evidence="2">BPI2 domain-containing protein</fullName>
    </submittedName>
</protein>
<dbReference type="Proteomes" id="UP000095286">
    <property type="component" value="Unplaced"/>
</dbReference>
<name>A0AC35TNW0_9BILA</name>
<dbReference type="WBParaSite" id="RSKR_0000263800.1">
    <property type="protein sequence ID" value="RSKR_0000263800.1"/>
    <property type="gene ID" value="RSKR_0000263800"/>
</dbReference>
<proteinExistence type="predicted"/>
<accession>A0AC35TNW0</accession>